<keyword evidence="4" id="KW-0479">Metal-binding</keyword>
<geneLocation type="plasmid" evidence="11">
    <name>pVPH2</name>
</geneLocation>
<dbReference type="AlphaFoldDB" id="A0A162CCW7"/>
<dbReference type="GO" id="GO:0003723">
    <property type="term" value="F:RNA binding"/>
    <property type="evidence" value="ECO:0007669"/>
    <property type="project" value="InterPro"/>
</dbReference>
<dbReference type="SUPFAM" id="SSF56672">
    <property type="entry name" value="DNA/RNA polymerases"/>
    <property type="match status" value="1"/>
</dbReference>
<dbReference type="InterPro" id="IPR051083">
    <property type="entry name" value="GrpII_Intron_Splice-Mob/Def"/>
</dbReference>
<dbReference type="PROSITE" id="PS50878">
    <property type="entry name" value="RT_POL"/>
    <property type="match status" value="1"/>
</dbReference>
<sequence>METTKPFEIPKYDVVRAWQLVKANKGAHGVDGETIEQFESNLKGNLYKLWNRMSSGCYFPPPVKTVAIPKKTGGERKLGIPTVSDRVAQMLVKLHFEPLVEPWFHQDSYGYRPSKSAHQALAVTRKRCWRYNWVLEFDIKGLFDNIDHKLLMKAVRKHTNNPWLILYIERWLTAPIQQEDGTVITRSRGVPQGGVISPVLSNLFLHYAFDKWMERNFSKLPFCRYADDAIAHCRNEAEAKALKRALAERLQECGLEMHPDKTKIVYCKDGDRREEHPVISFDFLGYTFRPRRSKTKTGHHFINFSPAMSAKAGKSIRQEIRSWKLHLRSDKELPDLARMFRAQIQGWINYYGRFYKSAMYPTLRHINRKLSLWAMRKFKKLKKHRRRAEHRLGEIALKYPYLFPHWKLGVRPSVG</sequence>
<evidence type="ECO:0000256" key="8">
    <source>
        <dbReference type="ARBA" id="ARBA00034120"/>
    </source>
</evidence>
<dbReference type="PANTHER" id="PTHR34047:SF3">
    <property type="entry name" value="BLR2052 PROTEIN"/>
    <property type="match status" value="1"/>
</dbReference>
<dbReference type="Pfam" id="PF08388">
    <property type="entry name" value="GIIM"/>
    <property type="match status" value="1"/>
</dbReference>
<dbReference type="Pfam" id="PF00078">
    <property type="entry name" value="RVT_1"/>
    <property type="match status" value="1"/>
</dbReference>
<feature type="domain" description="Reverse transcriptase" evidence="10">
    <location>
        <begin position="49"/>
        <end position="288"/>
    </location>
</feature>
<dbReference type="CDD" id="cd01651">
    <property type="entry name" value="RT_G2_intron"/>
    <property type="match status" value="1"/>
</dbReference>
<evidence type="ECO:0000313" key="11">
    <source>
        <dbReference type="EMBL" id="AKD43644.1"/>
    </source>
</evidence>
<dbReference type="NCBIfam" id="TIGR04416">
    <property type="entry name" value="group_II_RT_mat"/>
    <property type="match status" value="1"/>
</dbReference>
<dbReference type="GO" id="GO:0046872">
    <property type="term" value="F:metal ion binding"/>
    <property type="evidence" value="ECO:0007669"/>
    <property type="project" value="UniProtKB-KW"/>
</dbReference>
<dbReference type="PRINTS" id="PR00866">
    <property type="entry name" value="RNADNAPOLMS"/>
</dbReference>
<evidence type="ECO:0000256" key="7">
    <source>
        <dbReference type="ARBA" id="ARBA00023118"/>
    </source>
</evidence>
<keyword evidence="7" id="KW-0051">Antiviral defense</keyword>
<evidence type="ECO:0000256" key="1">
    <source>
        <dbReference type="ARBA" id="ARBA00012493"/>
    </source>
</evidence>
<dbReference type="RefSeq" id="WP_172686190.1">
    <property type="nucleotide sequence ID" value="NZ_KP791968.1"/>
</dbReference>
<dbReference type="GO" id="GO:0003964">
    <property type="term" value="F:RNA-directed DNA polymerase activity"/>
    <property type="evidence" value="ECO:0007669"/>
    <property type="project" value="UniProtKB-KW"/>
</dbReference>
<evidence type="ECO:0000256" key="9">
    <source>
        <dbReference type="ARBA" id="ARBA00048173"/>
    </source>
</evidence>
<keyword evidence="11" id="KW-0614">Plasmid</keyword>
<dbReference type="InterPro" id="IPR043502">
    <property type="entry name" value="DNA/RNA_pol_sf"/>
</dbReference>
<protein>
    <recommendedName>
        <fullName evidence="1">RNA-directed DNA polymerase</fullName>
        <ecNumber evidence="1">2.7.7.49</ecNumber>
    </recommendedName>
</protein>
<keyword evidence="2" id="KW-0808">Transferase</keyword>
<evidence type="ECO:0000256" key="2">
    <source>
        <dbReference type="ARBA" id="ARBA00022679"/>
    </source>
</evidence>
<dbReference type="InterPro" id="IPR000123">
    <property type="entry name" value="Reverse_transcriptase_msDNA"/>
</dbReference>
<comment type="catalytic activity">
    <reaction evidence="9">
        <text>DNA(n) + a 2'-deoxyribonucleoside 5'-triphosphate = DNA(n+1) + diphosphate</text>
        <dbReference type="Rhea" id="RHEA:22508"/>
        <dbReference type="Rhea" id="RHEA-COMP:17339"/>
        <dbReference type="Rhea" id="RHEA-COMP:17340"/>
        <dbReference type="ChEBI" id="CHEBI:33019"/>
        <dbReference type="ChEBI" id="CHEBI:61560"/>
        <dbReference type="ChEBI" id="CHEBI:173112"/>
        <dbReference type="EC" id="2.7.7.49"/>
    </reaction>
</comment>
<organism evidence="11">
    <name type="scientific">Vibrio parahaemolyticus</name>
    <dbReference type="NCBI Taxonomy" id="670"/>
    <lineage>
        <taxon>Bacteria</taxon>
        <taxon>Pseudomonadati</taxon>
        <taxon>Pseudomonadota</taxon>
        <taxon>Gammaproteobacteria</taxon>
        <taxon>Vibrionales</taxon>
        <taxon>Vibrionaceae</taxon>
        <taxon>Vibrio</taxon>
    </lineage>
</organism>
<accession>A0A162CCW7</accession>
<dbReference type="PANTHER" id="PTHR34047">
    <property type="entry name" value="NUCLEAR INTRON MATURASE 1, MITOCHONDRIAL-RELATED"/>
    <property type="match status" value="1"/>
</dbReference>
<dbReference type="EMBL" id="KP791968">
    <property type="protein sequence ID" value="AKD43644.1"/>
    <property type="molecule type" value="Genomic_DNA"/>
</dbReference>
<dbReference type="InterPro" id="IPR000477">
    <property type="entry name" value="RT_dom"/>
</dbReference>
<evidence type="ECO:0000259" key="10">
    <source>
        <dbReference type="PROSITE" id="PS50878"/>
    </source>
</evidence>
<keyword evidence="6" id="KW-0695">RNA-directed DNA polymerase</keyword>
<dbReference type="InterPro" id="IPR030931">
    <property type="entry name" value="Group_II_RT_mat"/>
</dbReference>
<keyword evidence="5" id="KW-0460">Magnesium</keyword>
<proteinExistence type="inferred from homology"/>
<evidence type="ECO:0000256" key="5">
    <source>
        <dbReference type="ARBA" id="ARBA00022842"/>
    </source>
</evidence>
<evidence type="ECO:0000256" key="3">
    <source>
        <dbReference type="ARBA" id="ARBA00022695"/>
    </source>
</evidence>
<comment type="similarity">
    <text evidence="8">Belongs to the bacterial reverse transcriptase family.</text>
</comment>
<dbReference type="InterPro" id="IPR013597">
    <property type="entry name" value="Mat_intron_G2"/>
</dbReference>
<name>A0A162CCW7_VIBPH</name>
<evidence type="ECO:0000256" key="6">
    <source>
        <dbReference type="ARBA" id="ARBA00022918"/>
    </source>
</evidence>
<dbReference type="GO" id="GO:0051607">
    <property type="term" value="P:defense response to virus"/>
    <property type="evidence" value="ECO:0007669"/>
    <property type="project" value="UniProtKB-KW"/>
</dbReference>
<evidence type="ECO:0000256" key="4">
    <source>
        <dbReference type="ARBA" id="ARBA00022723"/>
    </source>
</evidence>
<dbReference type="EC" id="2.7.7.49" evidence="1"/>
<keyword evidence="3" id="KW-0548">Nucleotidyltransferase</keyword>
<reference evidence="11" key="1">
    <citation type="submission" date="2015-02" db="EMBL/GenBank/DDBJ databases">
        <title>Sequence analysis of the plasmid encoding blaPER-1 from Vibrio parahaemolyticus.</title>
        <authorList>
            <person name="Li R."/>
            <person name="Chen S."/>
        </authorList>
    </citation>
    <scope>NUCLEOTIDE SEQUENCE</scope>
    <source>
        <strain evidence="11">2011VPH2</strain>
        <plasmid evidence="11">pVPH2</plasmid>
    </source>
</reference>